<protein>
    <submittedName>
        <fullName evidence="1">Uncharacterized protein</fullName>
    </submittedName>
</protein>
<reference evidence="1 2" key="1">
    <citation type="submission" date="2015-11" db="EMBL/GenBank/DDBJ databases">
        <title>Draft genome sequences of new species of the genus Lactobacillus isolated from orchardgrass silage.</title>
        <authorList>
            <person name="Tohno M."/>
            <person name="Tanizawa Y."/>
            <person name="Arita M."/>
        </authorList>
    </citation>
    <scope>NUCLEOTIDE SEQUENCE [LARGE SCALE GENOMIC DNA]</scope>
    <source>
        <strain evidence="1 2">IWT5</strain>
    </source>
</reference>
<dbReference type="AlphaFoldDB" id="A0A1Z5J1R5"/>
<name>A0A1Z5J1R5_9LACO</name>
<gene>
    <name evidence="1" type="ORF">IWT5_01134</name>
</gene>
<dbReference type="RefSeq" id="WP_098824332.1">
    <property type="nucleotide sequence ID" value="NZ_BCMJ01000003.1"/>
</dbReference>
<keyword evidence="2" id="KW-1185">Reference proteome</keyword>
<proteinExistence type="predicted"/>
<accession>A0A1Z5J1R5</accession>
<organism evidence="1 2">
    <name type="scientific">Secundilactobacillus silagincola</name>
    <dbReference type="NCBI Taxonomy" id="1714681"/>
    <lineage>
        <taxon>Bacteria</taxon>
        <taxon>Bacillati</taxon>
        <taxon>Bacillota</taxon>
        <taxon>Bacilli</taxon>
        <taxon>Lactobacillales</taxon>
        <taxon>Lactobacillaceae</taxon>
        <taxon>Secundilactobacillus</taxon>
    </lineage>
</organism>
<sequence>MSYFMDLEPNCRQQVEQQGYLIPDELELDEVVPANEDTEFLPDWDHVLAIINCADAQSHYNSIILYDDQRLLKVRPTPNRLLKRLRKHFPMDYYNDIRHTMAKALKMKRGVPYVCRDFWLMPAGPVVATNRSWFRWQYKRDIWDFPDNCSRVIVDHHLVLQWPMSRRSVEFRQELCKAIAGFIKQQTALICPTFDMADLGEHHSEETLKKLMIKIEKYKRGLILGKVGFMECTDEVDDDLNHYRYGQLPETEF</sequence>
<evidence type="ECO:0000313" key="2">
    <source>
        <dbReference type="Proteomes" id="UP000223370"/>
    </source>
</evidence>
<comment type="caution">
    <text evidence="1">The sequence shown here is derived from an EMBL/GenBank/DDBJ whole genome shotgun (WGS) entry which is preliminary data.</text>
</comment>
<dbReference type="EMBL" id="BCMJ01000003">
    <property type="protein sequence ID" value="GAX07983.1"/>
    <property type="molecule type" value="Genomic_DNA"/>
</dbReference>
<evidence type="ECO:0000313" key="1">
    <source>
        <dbReference type="EMBL" id="GAX07983.1"/>
    </source>
</evidence>
<dbReference type="Proteomes" id="UP000223370">
    <property type="component" value="Unassembled WGS sequence"/>
</dbReference>
<dbReference type="OrthoDB" id="2287635at2"/>